<dbReference type="Gene3D" id="1.50.10.100">
    <property type="entry name" value="Chondroitin AC/alginate lyase"/>
    <property type="match status" value="1"/>
</dbReference>
<name>A0A6C0K1V7_9ZZZZ</name>
<sequence length="247" mass="29750">MNPTTPTELLDEISQMDSCFQKKFHLIRLCIDYDPMKYDLPMNLHVFHEFLRVYMVYRSNFRKKDDRILMFVQRFIAYGTSMRDQYHVNHSEYLLFLRLWMFLGILKSDNAMIRQVHLDLIHYLDDHLLNTGMLRNAMEHDSLEYHISDLHRIIRLVRILQSYGYFHFDYLRYKNNNGTSLLKSFGFLLPYLKGEKRHYLYLHTIFQHDRKSPRFGSLWDPVSAKPLLLSAITLHKKIDELLSLLPS</sequence>
<dbReference type="InterPro" id="IPR008929">
    <property type="entry name" value="Chondroitin_lyas"/>
</dbReference>
<proteinExistence type="predicted"/>
<dbReference type="EMBL" id="MN740795">
    <property type="protein sequence ID" value="QHU12035.1"/>
    <property type="molecule type" value="Genomic_DNA"/>
</dbReference>
<accession>A0A6C0K1V7</accession>
<organism evidence="1">
    <name type="scientific">viral metagenome</name>
    <dbReference type="NCBI Taxonomy" id="1070528"/>
    <lineage>
        <taxon>unclassified sequences</taxon>
        <taxon>metagenomes</taxon>
        <taxon>organismal metagenomes</taxon>
    </lineage>
</organism>
<protein>
    <submittedName>
        <fullName evidence="1">Uncharacterized protein</fullName>
    </submittedName>
</protein>
<evidence type="ECO:0000313" key="1">
    <source>
        <dbReference type="EMBL" id="QHU12035.1"/>
    </source>
</evidence>
<dbReference type="AlphaFoldDB" id="A0A6C0K1V7"/>
<reference evidence="1" key="1">
    <citation type="journal article" date="2020" name="Nature">
        <title>Giant virus diversity and host interactions through global metagenomics.</title>
        <authorList>
            <person name="Schulz F."/>
            <person name="Roux S."/>
            <person name="Paez-Espino D."/>
            <person name="Jungbluth S."/>
            <person name="Walsh D.A."/>
            <person name="Denef V.J."/>
            <person name="McMahon K.D."/>
            <person name="Konstantinidis K.T."/>
            <person name="Eloe-Fadrosh E.A."/>
            <person name="Kyrpides N.C."/>
            <person name="Woyke T."/>
        </authorList>
    </citation>
    <scope>NUCLEOTIDE SEQUENCE</scope>
    <source>
        <strain evidence="1">GVMAG-S-1101169-75</strain>
    </source>
</reference>